<dbReference type="InterPro" id="IPR055509">
    <property type="entry name" value="DUF7082"/>
</dbReference>
<evidence type="ECO:0000259" key="2">
    <source>
        <dbReference type="Pfam" id="PF23305"/>
    </source>
</evidence>
<dbReference type="PANTHER" id="PTHR39463">
    <property type="entry name" value="MEDUSA"/>
    <property type="match status" value="1"/>
</dbReference>
<dbReference type="Pfam" id="PF23305">
    <property type="entry name" value="DUF7082"/>
    <property type="match status" value="1"/>
</dbReference>
<feature type="domain" description="DUF7082" evidence="2">
    <location>
        <begin position="346"/>
        <end position="499"/>
    </location>
</feature>
<dbReference type="Proteomes" id="UP000327013">
    <property type="component" value="Unassembled WGS sequence"/>
</dbReference>
<feature type="region of interest" description="Disordered" evidence="1">
    <location>
        <begin position="254"/>
        <end position="280"/>
    </location>
</feature>
<dbReference type="PANTHER" id="PTHR39463:SF1">
    <property type="entry name" value="MEDUSA"/>
    <property type="match status" value="1"/>
</dbReference>
<feature type="region of interest" description="Disordered" evidence="1">
    <location>
        <begin position="587"/>
        <end position="624"/>
    </location>
</feature>
<dbReference type="EMBL" id="VIBQ01000009">
    <property type="protein sequence ID" value="KAB8337050.1"/>
    <property type="molecule type" value="Genomic_DNA"/>
</dbReference>
<feature type="compositionally biased region" description="Basic and acidic residues" evidence="1">
    <location>
        <begin position="601"/>
        <end position="624"/>
    </location>
</feature>
<evidence type="ECO:0000256" key="1">
    <source>
        <dbReference type="SAM" id="MobiDB-lite"/>
    </source>
</evidence>
<gene>
    <name evidence="3" type="ORF">FH972_021354</name>
</gene>
<organism evidence="3 4">
    <name type="scientific">Carpinus fangiana</name>
    <dbReference type="NCBI Taxonomy" id="176857"/>
    <lineage>
        <taxon>Eukaryota</taxon>
        <taxon>Viridiplantae</taxon>
        <taxon>Streptophyta</taxon>
        <taxon>Embryophyta</taxon>
        <taxon>Tracheophyta</taxon>
        <taxon>Spermatophyta</taxon>
        <taxon>Magnoliopsida</taxon>
        <taxon>eudicotyledons</taxon>
        <taxon>Gunneridae</taxon>
        <taxon>Pentapetalae</taxon>
        <taxon>rosids</taxon>
        <taxon>fabids</taxon>
        <taxon>Fagales</taxon>
        <taxon>Betulaceae</taxon>
        <taxon>Carpinus</taxon>
    </lineage>
</organism>
<accession>A0A5N6KPR3</accession>
<evidence type="ECO:0000313" key="3">
    <source>
        <dbReference type="EMBL" id="KAB8337050.1"/>
    </source>
</evidence>
<comment type="caution">
    <text evidence="3">The sequence shown here is derived from an EMBL/GenBank/DDBJ whole genome shotgun (WGS) entry which is preliminary data.</text>
</comment>
<keyword evidence="4" id="KW-1185">Reference proteome</keyword>
<dbReference type="AlphaFoldDB" id="A0A5N6KPR3"/>
<sequence length="624" mass="69201">MLANASRTEEHYHEAFDAFGTGPARALHMGRGLKKEPAQIEGAKYGPAVQTQPTMQYNPTLLHGHEDGHIRALAQSHSPLQILSYSPVQGPPGTVLDIRAQVFDIALRQLPLNYFVAVGSHSVWASVDPLHHQGALELCIRATVPGGERDCEQLPICLRIFNREGELLFADQFGTFMVMPFQISAWDPSRAPMHSSASGHVNVDQLSTQLPSRATMPSQGAPTDTLALAPYASWWDNHGHTNPSIFGTLAQLNTTDESSSPSTISPGTGSPISGTVRNNPATVDHRDTVREHQHTQSREIHQIPLAPRTPGQANQMLVRTSHMHQTPACSRDPGEVFNPYALYPNKAVLNIDGDLDLMAEFWDQDERANGRRLVEFKRRQSGRTLNITFKAVEHAQRTSNAFCVSCIWWEEKQEAYVTSVDTIHLLQCIIGIRFTVEEKNRIRRNLEGFHPLTVSKLKPDCETFFSLIMGFPPPKPRNIEKDVKVFPWKKLAPALQKIISKYSASPSSTAGLLPSSSVPDDENGEQHSQYVIASPAGIDTRNDMPEDSQMGPSAARIESAGSSFGYEPAAEHRRPPTMRSAILDALQDGWQPSAPDSRGWAPERHHFEEGVEREHSSHHARLFE</sequence>
<feature type="region of interest" description="Disordered" evidence="1">
    <location>
        <begin position="505"/>
        <end position="558"/>
    </location>
</feature>
<proteinExistence type="predicted"/>
<dbReference type="GO" id="GO:0005634">
    <property type="term" value="C:nucleus"/>
    <property type="evidence" value="ECO:0007669"/>
    <property type="project" value="TreeGrafter"/>
</dbReference>
<feature type="compositionally biased region" description="Polar residues" evidence="1">
    <location>
        <begin position="505"/>
        <end position="518"/>
    </location>
</feature>
<reference evidence="3 4" key="1">
    <citation type="submission" date="2019-06" db="EMBL/GenBank/DDBJ databases">
        <title>A chromosomal-level reference genome of Carpinus fangiana (Coryloideae, Betulaceae).</title>
        <authorList>
            <person name="Yang X."/>
            <person name="Wang Z."/>
            <person name="Zhang L."/>
            <person name="Hao G."/>
            <person name="Liu J."/>
            <person name="Yang Y."/>
        </authorList>
    </citation>
    <scope>NUCLEOTIDE SEQUENCE [LARGE SCALE GENOMIC DNA]</scope>
    <source>
        <strain evidence="3">Cfa_2016G</strain>
        <tissue evidence="3">Leaf</tissue>
    </source>
</reference>
<evidence type="ECO:0000313" key="4">
    <source>
        <dbReference type="Proteomes" id="UP000327013"/>
    </source>
</evidence>
<protein>
    <recommendedName>
        <fullName evidence="2">DUF7082 domain-containing protein</fullName>
    </recommendedName>
</protein>
<feature type="compositionally biased region" description="Low complexity" evidence="1">
    <location>
        <begin position="258"/>
        <end position="275"/>
    </location>
</feature>
<name>A0A5N6KPR3_9ROSI</name>
<dbReference type="OrthoDB" id="1751210at2759"/>